<dbReference type="SUPFAM" id="SSF55729">
    <property type="entry name" value="Acyl-CoA N-acyltransferases (Nat)"/>
    <property type="match status" value="1"/>
</dbReference>
<keyword evidence="2" id="KW-0808">Transferase</keyword>
<dbReference type="InterPro" id="IPR052523">
    <property type="entry name" value="Trichothecene_AcTrans"/>
</dbReference>
<dbReference type="InterPro" id="IPR000182">
    <property type="entry name" value="GNAT_dom"/>
</dbReference>
<dbReference type="Proteomes" id="UP000185557">
    <property type="component" value="Unassembled WGS sequence"/>
</dbReference>
<dbReference type="InterPro" id="IPR016181">
    <property type="entry name" value="Acyl_CoA_acyltransferase"/>
</dbReference>
<accession>A0A1U7JBW8</accession>
<dbReference type="AlphaFoldDB" id="A0A1U7JBW8"/>
<gene>
    <name evidence="2" type="ORF">NIES30_01090</name>
</gene>
<name>A0A1U7JBW8_9CYAN</name>
<evidence type="ECO:0000313" key="3">
    <source>
        <dbReference type="Proteomes" id="UP000185557"/>
    </source>
</evidence>
<organism evidence="2 3">
    <name type="scientific">Phormidium tenue NIES-30</name>
    <dbReference type="NCBI Taxonomy" id="549789"/>
    <lineage>
        <taxon>Bacteria</taxon>
        <taxon>Bacillati</taxon>
        <taxon>Cyanobacteriota</taxon>
        <taxon>Cyanophyceae</taxon>
        <taxon>Oscillatoriophycideae</taxon>
        <taxon>Oscillatoriales</taxon>
        <taxon>Oscillatoriaceae</taxon>
        <taxon>Phormidium</taxon>
    </lineage>
</organism>
<reference evidence="2 3" key="1">
    <citation type="submission" date="2016-11" db="EMBL/GenBank/DDBJ databases">
        <title>Draft Genome Sequences of Nine Cyanobacterial Strains from Diverse Habitats.</title>
        <authorList>
            <person name="Zhu T."/>
            <person name="Hou S."/>
            <person name="Lu X."/>
            <person name="Hess W.R."/>
        </authorList>
    </citation>
    <scope>NUCLEOTIDE SEQUENCE [LARGE SCALE GENOMIC DNA]</scope>
    <source>
        <strain evidence="2 3">NIES-30</strain>
    </source>
</reference>
<evidence type="ECO:0000259" key="1">
    <source>
        <dbReference type="PROSITE" id="PS51186"/>
    </source>
</evidence>
<dbReference type="STRING" id="549789.NIES30_01090"/>
<feature type="domain" description="N-acetyltransferase" evidence="1">
    <location>
        <begin position="55"/>
        <end position="196"/>
    </location>
</feature>
<dbReference type="EMBL" id="MRCG01000001">
    <property type="protein sequence ID" value="OKH51212.1"/>
    <property type="molecule type" value="Genomic_DNA"/>
</dbReference>
<dbReference type="Gene3D" id="3.40.630.30">
    <property type="match status" value="1"/>
</dbReference>
<proteinExistence type="predicted"/>
<dbReference type="PROSITE" id="PS51186">
    <property type="entry name" value="GNAT"/>
    <property type="match status" value="1"/>
</dbReference>
<dbReference type="GO" id="GO:0016747">
    <property type="term" value="F:acyltransferase activity, transferring groups other than amino-acyl groups"/>
    <property type="evidence" value="ECO:0007669"/>
    <property type="project" value="InterPro"/>
</dbReference>
<evidence type="ECO:0000313" key="2">
    <source>
        <dbReference type="EMBL" id="OKH51212.1"/>
    </source>
</evidence>
<sequence>MVKLSEHQTSTAAAILARSFVDDPMFDFIFPQWDTRLQALTAFFRPFVIDGLRRGEVWLAPADQGACVWYPSDVPLFCDAFEAVIDEAIATATHFAGPAAAARLEHLVNQVSAYEPTVPRYEILWIGLVPEARGQGLGGQLLQPAIAAADAQQVGSYLVSSNHRNLSFYQRHGFQKTATIAISPTYAMTGMGRRLDQSSLAA</sequence>
<dbReference type="PANTHER" id="PTHR42791">
    <property type="entry name" value="GNAT FAMILY ACETYLTRANSFERASE"/>
    <property type="match status" value="1"/>
</dbReference>
<keyword evidence="3" id="KW-1185">Reference proteome</keyword>
<protein>
    <submittedName>
        <fullName evidence="2">GNAT family N-acetyltransferase</fullName>
    </submittedName>
</protein>
<dbReference type="OrthoDB" id="7057833at2"/>
<comment type="caution">
    <text evidence="2">The sequence shown here is derived from an EMBL/GenBank/DDBJ whole genome shotgun (WGS) entry which is preliminary data.</text>
</comment>
<dbReference type="Pfam" id="PF00583">
    <property type="entry name" value="Acetyltransf_1"/>
    <property type="match status" value="1"/>
</dbReference>
<dbReference type="PANTHER" id="PTHR42791:SF1">
    <property type="entry name" value="N-ACETYLTRANSFERASE DOMAIN-CONTAINING PROTEIN"/>
    <property type="match status" value="1"/>
</dbReference>